<dbReference type="PANTHER" id="PTHR24049">
    <property type="entry name" value="CRUMBS FAMILY MEMBER"/>
    <property type="match status" value="1"/>
</dbReference>
<dbReference type="Pfam" id="PF00008">
    <property type="entry name" value="EGF"/>
    <property type="match status" value="3"/>
</dbReference>
<evidence type="ECO:0000256" key="6">
    <source>
        <dbReference type="ARBA" id="ARBA00023157"/>
    </source>
</evidence>
<dbReference type="AlphaFoldDB" id="A0A6A4RJL2"/>
<dbReference type="InterPro" id="IPR000742">
    <property type="entry name" value="EGF"/>
</dbReference>
<sequence>MKYNVSSSSDINGCHGQCRNGATCKDGARGYHCQCAAGFVGTHCEIQRNKCDSRPCLNGGRCHPVLGGFVCECPPEFAGQLCEIPGWSPSDACDPNPCENEAKCHSIYQDFYCACPEGYEGKTCERLKENCRTAPCQVIDSCTVAVATNDSAGVLRISSNVCGPRGRCISGPAGNFTCVCDPGFSGIYCHESESGRDRNHEIKPRLKRISVIQLLYAKKYIVLIELCNSN</sequence>
<dbReference type="InterPro" id="IPR000152">
    <property type="entry name" value="EGF-type_Asp/Asn_hydroxyl_site"/>
</dbReference>
<feature type="domain" description="EGF-like" evidence="9">
    <location>
        <begin position="47"/>
        <end position="83"/>
    </location>
</feature>
<dbReference type="GO" id="GO:0005886">
    <property type="term" value="C:plasma membrane"/>
    <property type="evidence" value="ECO:0007669"/>
    <property type="project" value="TreeGrafter"/>
</dbReference>
<evidence type="ECO:0000259" key="9">
    <source>
        <dbReference type="PROSITE" id="PS50026"/>
    </source>
</evidence>
<dbReference type="SUPFAM" id="SSF57196">
    <property type="entry name" value="EGF/Laminin"/>
    <property type="match status" value="1"/>
</dbReference>
<dbReference type="InterPro" id="IPR013032">
    <property type="entry name" value="EGF-like_CS"/>
</dbReference>
<dbReference type="SMART" id="SM00181">
    <property type="entry name" value="EGF"/>
    <property type="match status" value="4"/>
</dbReference>
<dbReference type="InterPro" id="IPR001881">
    <property type="entry name" value="EGF-like_Ca-bd_dom"/>
</dbReference>
<evidence type="ECO:0000256" key="1">
    <source>
        <dbReference type="ARBA" id="ARBA00004613"/>
    </source>
</evidence>
<feature type="disulfide bond" evidence="8">
    <location>
        <begin position="35"/>
        <end position="44"/>
    </location>
</feature>
<dbReference type="SMART" id="SM00179">
    <property type="entry name" value="EGF_CA"/>
    <property type="match status" value="4"/>
</dbReference>
<dbReference type="GO" id="GO:0032991">
    <property type="term" value="C:protein-containing complex"/>
    <property type="evidence" value="ECO:0007669"/>
    <property type="project" value="TreeGrafter"/>
</dbReference>
<dbReference type="FunFam" id="2.10.25.10:FF:000045">
    <property type="entry name" value="Slit guidance ligand 2"/>
    <property type="match status" value="1"/>
</dbReference>
<protein>
    <recommendedName>
        <fullName evidence="9">EGF-like domain-containing protein</fullName>
    </recommendedName>
</protein>
<feature type="domain" description="EGF-like" evidence="9">
    <location>
        <begin position="154"/>
        <end position="190"/>
    </location>
</feature>
<evidence type="ECO:0000313" key="11">
    <source>
        <dbReference type="Proteomes" id="UP000438429"/>
    </source>
</evidence>
<dbReference type="PROSITE" id="PS50026">
    <property type="entry name" value="EGF_3"/>
    <property type="match status" value="4"/>
</dbReference>
<feature type="disulfide bond" evidence="8">
    <location>
        <begin position="180"/>
        <end position="189"/>
    </location>
</feature>
<dbReference type="InterPro" id="IPR051022">
    <property type="entry name" value="Notch_Cell-Fate_Det"/>
</dbReference>
<keyword evidence="3 8" id="KW-0245">EGF-like domain</keyword>
<dbReference type="Pfam" id="PF12661">
    <property type="entry name" value="hEGF"/>
    <property type="match status" value="1"/>
</dbReference>
<dbReference type="GO" id="GO:0045197">
    <property type="term" value="P:establishment or maintenance of epithelial cell apical/basal polarity"/>
    <property type="evidence" value="ECO:0007669"/>
    <property type="project" value="TreeGrafter"/>
</dbReference>
<dbReference type="PROSITE" id="PS00010">
    <property type="entry name" value="ASX_HYDROXYL"/>
    <property type="match status" value="1"/>
</dbReference>
<name>A0A6A4RJL2_SCOMX</name>
<proteinExistence type="predicted"/>
<feature type="disulfide bond" evidence="8">
    <location>
        <begin position="14"/>
        <end position="24"/>
    </location>
</feature>
<evidence type="ECO:0000256" key="5">
    <source>
        <dbReference type="ARBA" id="ARBA00022737"/>
    </source>
</evidence>
<accession>A0A6A4RJL2</accession>
<gene>
    <name evidence="10" type="ORF">F2P81_025694</name>
</gene>
<evidence type="ECO:0000256" key="8">
    <source>
        <dbReference type="PROSITE-ProRule" id="PRU00076"/>
    </source>
</evidence>
<feature type="disulfide bond" evidence="8">
    <location>
        <begin position="73"/>
        <end position="82"/>
    </location>
</feature>
<keyword evidence="7" id="KW-0325">Glycoprotein</keyword>
<feature type="disulfide bond" evidence="8">
    <location>
        <begin position="115"/>
        <end position="124"/>
    </location>
</feature>
<dbReference type="SUPFAM" id="SSF57184">
    <property type="entry name" value="Growth factor receptor domain"/>
    <property type="match status" value="1"/>
</dbReference>
<keyword evidence="2" id="KW-0964">Secreted</keyword>
<evidence type="ECO:0000313" key="10">
    <source>
        <dbReference type="EMBL" id="KAF0022053.1"/>
    </source>
</evidence>
<dbReference type="FunFam" id="2.10.25.10:FF:000109">
    <property type="entry name" value="Notch homolog 4, [Drosophila]"/>
    <property type="match status" value="1"/>
</dbReference>
<feature type="domain" description="EGF-like" evidence="9">
    <location>
        <begin position="10"/>
        <end position="45"/>
    </location>
</feature>
<comment type="subcellular location">
    <subcellularLocation>
        <location evidence="1">Secreted</location>
    </subcellularLocation>
</comment>
<evidence type="ECO:0000256" key="2">
    <source>
        <dbReference type="ARBA" id="ARBA00022525"/>
    </source>
</evidence>
<dbReference type="EMBL" id="VEVO01000312">
    <property type="protein sequence ID" value="KAF0022053.1"/>
    <property type="molecule type" value="Genomic_DNA"/>
</dbReference>
<dbReference type="PROSITE" id="PS00022">
    <property type="entry name" value="EGF_1"/>
    <property type="match status" value="4"/>
</dbReference>
<dbReference type="InterPro" id="IPR009030">
    <property type="entry name" value="Growth_fac_rcpt_cys_sf"/>
</dbReference>
<dbReference type="PROSITE" id="PS01186">
    <property type="entry name" value="EGF_2"/>
    <property type="match status" value="3"/>
</dbReference>
<keyword evidence="5" id="KW-0677">Repeat</keyword>
<evidence type="ECO:0000256" key="3">
    <source>
        <dbReference type="ARBA" id="ARBA00022536"/>
    </source>
</evidence>
<comment type="caution">
    <text evidence="8">Lacks conserved residue(s) required for the propagation of feature annotation.</text>
</comment>
<feature type="domain" description="EGF-like" evidence="9">
    <location>
        <begin position="89"/>
        <end position="125"/>
    </location>
</feature>
<reference evidence="10 11" key="1">
    <citation type="submission" date="2019-06" db="EMBL/GenBank/DDBJ databases">
        <title>Draft genomes of female and male turbot (Scophthalmus maximus).</title>
        <authorList>
            <person name="Xu H."/>
            <person name="Xu X.-W."/>
            <person name="Shao C."/>
            <person name="Chen S."/>
        </authorList>
    </citation>
    <scope>NUCLEOTIDE SEQUENCE [LARGE SCALE GENOMIC DNA]</scope>
    <source>
        <strain evidence="10">Ysfricsl-2016a</strain>
        <tissue evidence="10">Blood</tissue>
    </source>
</reference>
<evidence type="ECO:0000256" key="7">
    <source>
        <dbReference type="ARBA" id="ARBA00023180"/>
    </source>
</evidence>
<dbReference type="GO" id="GO:0005509">
    <property type="term" value="F:calcium ion binding"/>
    <property type="evidence" value="ECO:0007669"/>
    <property type="project" value="InterPro"/>
</dbReference>
<dbReference type="CDD" id="cd00054">
    <property type="entry name" value="EGF_CA"/>
    <property type="match status" value="4"/>
</dbReference>
<organism evidence="10 11">
    <name type="scientific">Scophthalmus maximus</name>
    <name type="common">Turbot</name>
    <name type="synonym">Psetta maxima</name>
    <dbReference type="NCBI Taxonomy" id="52904"/>
    <lineage>
        <taxon>Eukaryota</taxon>
        <taxon>Metazoa</taxon>
        <taxon>Chordata</taxon>
        <taxon>Craniata</taxon>
        <taxon>Vertebrata</taxon>
        <taxon>Euteleostomi</taxon>
        <taxon>Actinopterygii</taxon>
        <taxon>Neopterygii</taxon>
        <taxon>Teleostei</taxon>
        <taxon>Neoteleostei</taxon>
        <taxon>Acanthomorphata</taxon>
        <taxon>Carangaria</taxon>
        <taxon>Pleuronectiformes</taxon>
        <taxon>Pleuronectoidei</taxon>
        <taxon>Scophthalmidae</taxon>
        <taxon>Scophthalmus</taxon>
    </lineage>
</organism>
<dbReference type="GO" id="GO:0007399">
    <property type="term" value="P:nervous system development"/>
    <property type="evidence" value="ECO:0007669"/>
    <property type="project" value="UniProtKB-ARBA"/>
</dbReference>
<dbReference type="Proteomes" id="UP000438429">
    <property type="component" value="Unassembled WGS sequence"/>
</dbReference>
<dbReference type="GO" id="GO:0005576">
    <property type="term" value="C:extracellular region"/>
    <property type="evidence" value="ECO:0007669"/>
    <property type="project" value="UniProtKB-SubCell"/>
</dbReference>
<evidence type="ECO:0000256" key="4">
    <source>
        <dbReference type="ARBA" id="ARBA00022729"/>
    </source>
</evidence>
<keyword evidence="4" id="KW-0732">Signal</keyword>
<dbReference type="FunFam" id="2.10.25.10:FF:000255">
    <property type="entry name" value="Sushi, nidogen and EGF-like domains 1"/>
    <property type="match status" value="1"/>
</dbReference>
<dbReference type="Gene3D" id="2.10.25.10">
    <property type="entry name" value="Laminin"/>
    <property type="match status" value="4"/>
</dbReference>
<dbReference type="PANTHER" id="PTHR24049:SF22">
    <property type="entry name" value="DROSOPHILA CRUMBS HOMOLOG"/>
    <property type="match status" value="1"/>
</dbReference>
<keyword evidence="6 8" id="KW-1015">Disulfide bond</keyword>
<comment type="caution">
    <text evidence="10">The sequence shown here is derived from an EMBL/GenBank/DDBJ whole genome shotgun (WGS) entry which is preliminary data.</text>
</comment>
<dbReference type="GO" id="GO:0007157">
    <property type="term" value="P:heterophilic cell-cell adhesion via plasma membrane cell adhesion molecules"/>
    <property type="evidence" value="ECO:0007669"/>
    <property type="project" value="TreeGrafter"/>
</dbReference>